<keyword evidence="2" id="KW-1185">Reference proteome</keyword>
<organism evidence="1 2">
    <name type="scientific">Daedalea quercina L-15889</name>
    <dbReference type="NCBI Taxonomy" id="1314783"/>
    <lineage>
        <taxon>Eukaryota</taxon>
        <taxon>Fungi</taxon>
        <taxon>Dikarya</taxon>
        <taxon>Basidiomycota</taxon>
        <taxon>Agaricomycotina</taxon>
        <taxon>Agaricomycetes</taxon>
        <taxon>Polyporales</taxon>
        <taxon>Fomitopsis</taxon>
    </lineage>
</organism>
<dbReference type="Proteomes" id="UP000076727">
    <property type="component" value="Unassembled WGS sequence"/>
</dbReference>
<name>A0A165TG20_9APHY</name>
<accession>A0A165TG20</accession>
<gene>
    <name evidence="1" type="ORF">DAEQUDRAFT_467420</name>
</gene>
<dbReference type="AlphaFoldDB" id="A0A165TG20"/>
<evidence type="ECO:0000313" key="2">
    <source>
        <dbReference type="Proteomes" id="UP000076727"/>
    </source>
</evidence>
<protein>
    <submittedName>
        <fullName evidence="1">Uncharacterized protein</fullName>
    </submittedName>
</protein>
<proteinExistence type="predicted"/>
<sequence length="153" mass="17011">MSFTLRYFGRSAELSAEQEQPRHGFGHHAGYRQLAFCHGNVLSMSEVDRPGLLFSHGAALHHRGRAPCRRSHPDMTLGKKCIDGVHMDLLIVGNTGCYPLAALHCGRYVPYAAVRQSGPYHPRRPRSCSELCCREPHAESSCDGCCSRSFLRS</sequence>
<dbReference type="EMBL" id="KV429037">
    <property type="protein sequence ID" value="KZT73383.1"/>
    <property type="molecule type" value="Genomic_DNA"/>
</dbReference>
<evidence type="ECO:0000313" key="1">
    <source>
        <dbReference type="EMBL" id="KZT73383.1"/>
    </source>
</evidence>
<reference evidence="1 2" key="1">
    <citation type="journal article" date="2016" name="Mol. Biol. Evol.">
        <title>Comparative Genomics of Early-Diverging Mushroom-Forming Fungi Provides Insights into the Origins of Lignocellulose Decay Capabilities.</title>
        <authorList>
            <person name="Nagy L.G."/>
            <person name="Riley R."/>
            <person name="Tritt A."/>
            <person name="Adam C."/>
            <person name="Daum C."/>
            <person name="Floudas D."/>
            <person name="Sun H."/>
            <person name="Yadav J.S."/>
            <person name="Pangilinan J."/>
            <person name="Larsson K.H."/>
            <person name="Matsuura K."/>
            <person name="Barry K."/>
            <person name="Labutti K."/>
            <person name="Kuo R."/>
            <person name="Ohm R.A."/>
            <person name="Bhattacharya S.S."/>
            <person name="Shirouzu T."/>
            <person name="Yoshinaga Y."/>
            <person name="Martin F.M."/>
            <person name="Grigoriev I.V."/>
            <person name="Hibbett D.S."/>
        </authorList>
    </citation>
    <scope>NUCLEOTIDE SEQUENCE [LARGE SCALE GENOMIC DNA]</scope>
    <source>
        <strain evidence="1 2">L-15889</strain>
    </source>
</reference>